<dbReference type="AlphaFoldDB" id="A0A195FY46"/>
<dbReference type="EMBL" id="KQ981169">
    <property type="protein sequence ID" value="KYN45363.1"/>
    <property type="molecule type" value="Genomic_DNA"/>
</dbReference>
<accession>A0A195FY46</accession>
<dbReference type="InterPro" id="IPR036397">
    <property type="entry name" value="RNaseH_sf"/>
</dbReference>
<proteinExistence type="predicted"/>
<keyword evidence="2" id="KW-1185">Reference proteome</keyword>
<evidence type="ECO:0008006" key="3">
    <source>
        <dbReference type="Google" id="ProtNLM"/>
    </source>
</evidence>
<sequence length="91" mass="10682">MKQNLTAQAYLNFLRSQLPTLLQILPNDDVQHIYFQQDGCPSHNARIVVQYLNSKYGERWLSTYGPISWLNLLYRAEVCLQENGLQFEHLL</sequence>
<dbReference type="PANTHER" id="PTHR47326">
    <property type="entry name" value="TRANSPOSABLE ELEMENT TC3 TRANSPOSASE-LIKE PROTEIN"/>
    <property type="match status" value="1"/>
</dbReference>
<evidence type="ECO:0000313" key="1">
    <source>
        <dbReference type="EMBL" id="KYN45363.1"/>
    </source>
</evidence>
<dbReference type="Proteomes" id="UP000078541">
    <property type="component" value="Unassembled WGS sequence"/>
</dbReference>
<dbReference type="Gene3D" id="3.30.420.10">
    <property type="entry name" value="Ribonuclease H-like superfamily/Ribonuclease H"/>
    <property type="match status" value="1"/>
</dbReference>
<reference evidence="1 2" key="1">
    <citation type="submission" date="2016-03" db="EMBL/GenBank/DDBJ databases">
        <title>Trachymyrmex septentrionalis WGS genome.</title>
        <authorList>
            <person name="Nygaard S."/>
            <person name="Hu H."/>
            <person name="Boomsma J."/>
            <person name="Zhang G."/>
        </authorList>
    </citation>
    <scope>NUCLEOTIDE SEQUENCE [LARGE SCALE GENOMIC DNA]</scope>
    <source>
        <strain evidence="1">Tsep2-gDNA-1</strain>
        <tissue evidence="1">Whole body</tissue>
    </source>
</reference>
<gene>
    <name evidence="1" type="ORF">ALC56_00210</name>
</gene>
<organism evidence="1 2">
    <name type="scientific">Trachymyrmex septentrionalis</name>
    <dbReference type="NCBI Taxonomy" id="34720"/>
    <lineage>
        <taxon>Eukaryota</taxon>
        <taxon>Metazoa</taxon>
        <taxon>Ecdysozoa</taxon>
        <taxon>Arthropoda</taxon>
        <taxon>Hexapoda</taxon>
        <taxon>Insecta</taxon>
        <taxon>Pterygota</taxon>
        <taxon>Neoptera</taxon>
        <taxon>Endopterygota</taxon>
        <taxon>Hymenoptera</taxon>
        <taxon>Apocrita</taxon>
        <taxon>Aculeata</taxon>
        <taxon>Formicoidea</taxon>
        <taxon>Formicidae</taxon>
        <taxon>Myrmicinae</taxon>
        <taxon>Trachymyrmex</taxon>
    </lineage>
</organism>
<evidence type="ECO:0000313" key="2">
    <source>
        <dbReference type="Proteomes" id="UP000078541"/>
    </source>
</evidence>
<protein>
    <recommendedName>
        <fullName evidence="3">Tc1-like transposase DDE domain-containing protein</fullName>
    </recommendedName>
</protein>
<dbReference type="GO" id="GO:0003676">
    <property type="term" value="F:nucleic acid binding"/>
    <property type="evidence" value="ECO:0007669"/>
    <property type="project" value="InterPro"/>
</dbReference>
<dbReference type="PANTHER" id="PTHR47326:SF1">
    <property type="entry name" value="HTH PSQ-TYPE DOMAIN-CONTAINING PROTEIN"/>
    <property type="match status" value="1"/>
</dbReference>
<dbReference type="STRING" id="34720.A0A195FY46"/>
<name>A0A195FY46_9HYME</name>